<feature type="compositionally biased region" description="Polar residues" evidence="1">
    <location>
        <begin position="86"/>
        <end position="97"/>
    </location>
</feature>
<evidence type="ECO:0000313" key="2">
    <source>
        <dbReference type="EMBL" id="UPW41128.1"/>
    </source>
</evidence>
<sequence>MASHQAVTLSDGRVVSNGNVYSPNGELLSGSRSGSGSSARSVMSSGSPVSSVSSSMSAMLDQIYKITDRNTARSEQQAAELRSWQERQNQQAMQFNSAEAAKNRDWQEMMSNTAHQREVKDLQAAGLNPILSASGGNGAAVTSGATASGVTSAGAKGEVDTSASASLVSVLGSLLSAQTTLEAQRINAQNNLAIAEKNNSTSQLVAEMYTQQSREAAALAAATGLQQSQIASAASRAVASISASAQRYGYDISRLNNEVTNETNRIINELGIQQKDRSLAWSTFTDLIGVGLSTWTTLRGQNVNANTARDVAKTYTDTTKEGFGWSMGETLVNGLFGLGQSYLGSKRPGNTYNFNR</sequence>
<organism evidence="2">
    <name type="scientific">Sigmofec virus UA08Rod_5433</name>
    <dbReference type="NCBI Taxonomy" id="2929424"/>
    <lineage>
        <taxon>Viruses</taxon>
        <taxon>Monodnaviria</taxon>
        <taxon>Sangervirae</taxon>
        <taxon>Phixviricota</taxon>
        <taxon>Malgrandaviricetes</taxon>
        <taxon>Petitvirales</taxon>
        <taxon>Microviridae</taxon>
    </lineage>
</organism>
<reference evidence="2" key="1">
    <citation type="submission" date="2022-02" db="EMBL/GenBank/DDBJ databases">
        <title>Towards deciphering the DNA virus diversity associated with rodent species in the families Cricetidae and Heteromyidae.</title>
        <authorList>
            <person name="Lund M."/>
            <person name="Larsen B.B."/>
            <person name="Gryseels S."/>
            <person name="Kraberger S."/>
            <person name="Rowsey D.M."/>
            <person name="Steger L."/>
            <person name="Yule K.M."/>
            <person name="Upham N.S."/>
            <person name="Worobey M."/>
            <person name="Van Doorslaer K."/>
            <person name="Varsani A."/>
        </authorList>
    </citation>
    <scope>NUCLEOTIDE SEQUENCE</scope>
    <source>
        <strain evidence="2">UA08Rod_5433</strain>
    </source>
</reference>
<accession>A0A976R8K7</accession>
<proteinExistence type="predicted"/>
<dbReference type="EMBL" id="OM869547">
    <property type="protein sequence ID" value="UPW41128.1"/>
    <property type="molecule type" value="Genomic_DNA"/>
</dbReference>
<name>A0A976R8K7_9VIRU</name>
<feature type="region of interest" description="Disordered" evidence="1">
    <location>
        <begin position="74"/>
        <end position="99"/>
    </location>
</feature>
<protein>
    <submittedName>
        <fullName evidence="2">DNA pilot protein</fullName>
    </submittedName>
</protein>
<feature type="compositionally biased region" description="Low complexity" evidence="1">
    <location>
        <begin position="29"/>
        <end position="53"/>
    </location>
</feature>
<evidence type="ECO:0000256" key="1">
    <source>
        <dbReference type="SAM" id="MobiDB-lite"/>
    </source>
</evidence>
<feature type="region of interest" description="Disordered" evidence="1">
    <location>
        <begin position="1"/>
        <end position="53"/>
    </location>
</feature>